<feature type="compositionally biased region" description="Polar residues" evidence="1">
    <location>
        <begin position="391"/>
        <end position="400"/>
    </location>
</feature>
<dbReference type="InterPro" id="IPR043129">
    <property type="entry name" value="ATPase_NBD"/>
</dbReference>
<dbReference type="PANTHER" id="PTHR42749:SF1">
    <property type="entry name" value="CELL SHAPE-DETERMINING PROTEIN MREB"/>
    <property type="match status" value="1"/>
</dbReference>
<name>A0ABV8VDM1_9NOCA</name>
<evidence type="ECO:0000313" key="3">
    <source>
        <dbReference type="EMBL" id="MFC4374114.1"/>
    </source>
</evidence>
<dbReference type="SUPFAM" id="SSF53067">
    <property type="entry name" value="Actin-like ATPase domain"/>
    <property type="match status" value="1"/>
</dbReference>
<evidence type="ECO:0000256" key="1">
    <source>
        <dbReference type="SAM" id="MobiDB-lite"/>
    </source>
</evidence>
<feature type="domain" description="DUF7159" evidence="2">
    <location>
        <begin position="235"/>
        <end position="291"/>
    </location>
</feature>
<evidence type="ECO:0000259" key="2">
    <source>
        <dbReference type="Pfam" id="PF23717"/>
    </source>
</evidence>
<comment type="caution">
    <text evidence="3">The sequence shown here is derived from an EMBL/GenBank/DDBJ whole genome shotgun (WGS) entry which is preliminary data.</text>
</comment>
<feature type="domain" description="DUF7159" evidence="2">
    <location>
        <begin position="3"/>
        <end position="152"/>
    </location>
</feature>
<dbReference type="RefSeq" id="WP_378558361.1">
    <property type="nucleotide sequence ID" value="NZ_JBHSDL010000007.1"/>
</dbReference>
<protein>
    <submittedName>
        <fullName evidence="3">Hsp70 family protein</fullName>
    </submittedName>
</protein>
<evidence type="ECO:0000313" key="4">
    <source>
        <dbReference type="Proteomes" id="UP001595844"/>
    </source>
</evidence>
<dbReference type="Proteomes" id="UP001595844">
    <property type="component" value="Unassembled WGS sequence"/>
</dbReference>
<feature type="region of interest" description="Disordered" evidence="1">
    <location>
        <begin position="369"/>
        <end position="435"/>
    </location>
</feature>
<organism evidence="3 4">
    <name type="scientific">Nocardia halotolerans</name>
    <dbReference type="NCBI Taxonomy" id="1755878"/>
    <lineage>
        <taxon>Bacteria</taxon>
        <taxon>Bacillati</taxon>
        <taxon>Actinomycetota</taxon>
        <taxon>Actinomycetes</taxon>
        <taxon>Mycobacteriales</taxon>
        <taxon>Nocardiaceae</taxon>
        <taxon>Nocardia</taxon>
    </lineage>
</organism>
<feature type="compositionally biased region" description="Polar residues" evidence="1">
    <location>
        <begin position="421"/>
        <end position="434"/>
    </location>
</feature>
<dbReference type="PANTHER" id="PTHR42749">
    <property type="entry name" value="CELL SHAPE-DETERMINING PROTEIN MREB"/>
    <property type="match status" value="1"/>
</dbReference>
<dbReference type="Gene3D" id="3.30.420.40">
    <property type="match status" value="2"/>
</dbReference>
<dbReference type="InterPro" id="IPR055583">
    <property type="entry name" value="DUF7159"/>
</dbReference>
<accession>A0ABV8VDM1</accession>
<reference evidence="4" key="1">
    <citation type="journal article" date="2019" name="Int. J. Syst. Evol. Microbiol.">
        <title>The Global Catalogue of Microorganisms (GCM) 10K type strain sequencing project: providing services to taxonomists for standard genome sequencing and annotation.</title>
        <authorList>
            <consortium name="The Broad Institute Genomics Platform"/>
            <consortium name="The Broad Institute Genome Sequencing Center for Infectious Disease"/>
            <person name="Wu L."/>
            <person name="Ma J."/>
        </authorList>
    </citation>
    <scope>NUCLEOTIDE SEQUENCE [LARGE SCALE GENOMIC DNA]</scope>
    <source>
        <strain evidence="4">IBRC-M 10490</strain>
    </source>
</reference>
<dbReference type="Pfam" id="PF23717">
    <property type="entry name" value="DUF7159"/>
    <property type="match status" value="2"/>
</dbReference>
<dbReference type="EMBL" id="JBHSDL010000007">
    <property type="protein sequence ID" value="MFC4374114.1"/>
    <property type="molecule type" value="Genomic_DNA"/>
</dbReference>
<gene>
    <name evidence="3" type="ORF">ACFO5K_08345</name>
</gene>
<sequence length="460" mass="47280">MSAVLGVSVGAAAVRLARPQHGGAQGGHDGAHGHTAPYSFALQSMSMPEQHAEEAAADAIAATLAAAPEIAATTITFRSEPQARAIRAAMARRQLTNYQLVPEAVAAVHFAHASADLREVSTLAVYDLGSSGLTVSVVDARTSDVHQCERISDISGDYLDSLIREQQIASGRIAHPADPAGLAALDGLCRAAKEQLSHSNAVALPSEQGLVLLTQENFEALMMLAIESSARMTRDVIIRAQHPVQAVLVLGGGARIPLIARVLERTIGVPVIVPAEPETALARGAALLARPAQVTQAPSAATAVALDDIDDATPAWLTAPARGRRPLSALTNRGGHPRRELNAAVLTVSSLVVVAAIGIGLGYGPQVLERGSSSEDSQAVPATTVPRPSVTAPSPRSAPTTEAVHGTVAAPPAQQVVDSEPATTDAPTPGPNTFTVVPGLPPIVVPTIPPMVLPGFPPSQ</sequence>
<dbReference type="Gene3D" id="3.90.640.10">
    <property type="entry name" value="Actin, Chain A, domain 4"/>
    <property type="match status" value="1"/>
</dbReference>
<proteinExistence type="predicted"/>
<keyword evidence="4" id="KW-1185">Reference proteome</keyword>